<dbReference type="Pfam" id="PF14833">
    <property type="entry name" value="NAD_binding_11"/>
    <property type="match status" value="1"/>
</dbReference>
<dbReference type="Gene3D" id="3.40.50.720">
    <property type="entry name" value="NAD(P)-binding Rossmann-like Domain"/>
    <property type="match status" value="1"/>
</dbReference>
<dbReference type="OrthoDB" id="445289at2759"/>
<dbReference type="PANTHER" id="PTHR43060">
    <property type="entry name" value="3-HYDROXYISOBUTYRATE DEHYDROGENASE-LIKE 1, MITOCHONDRIAL-RELATED"/>
    <property type="match status" value="1"/>
</dbReference>
<dbReference type="InterPro" id="IPR008927">
    <property type="entry name" value="6-PGluconate_DH-like_C_sf"/>
</dbReference>
<dbReference type="Gene3D" id="1.10.1040.10">
    <property type="entry name" value="N-(1-d-carboxylethyl)-l-norvaline Dehydrogenase, domain 2"/>
    <property type="match status" value="1"/>
</dbReference>
<dbReference type="GO" id="GO:0050661">
    <property type="term" value="F:NADP binding"/>
    <property type="evidence" value="ECO:0007669"/>
    <property type="project" value="InterPro"/>
</dbReference>
<dbReference type="OMA" id="AGTISCM"/>
<dbReference type="InterPro" id="IPR006115">
    <property type="entry name" value="6PGDH_NADP-bd"/>
</dbReference>
<dbReference type="InterPro" id="IPR013328">
    <property type="entry name" value="6PGD_dom2"/>
</dbReference>
<dbReference type="SUPFAM" id="SSF51735">
    <property type="entry name" value="NAD(P)-binding Rossmann-fold domains"/>
    <property type="match status" value="1"/>
</dbReference>
<evidence type="ECO:0008006" key="5">
    <source>
        <dbReference type="Google" id="ProtNLM"/>
    </source>
</evidence>
<reference evidence="3" key="1">
    <citation type="submission" date="2021-02" db="EMBL/GenBank/DDBJ databases">
        <authorList>
            <person name="Dougan E. K."/>
            <person name="Rhodes N."/>
            <person name="Thang M."/>
            <person name="Chan C."/>
        </authorList>
    </citation>
    <scope>NUCLEOTIDE SEQUENCE</scope>
</reference>
<dbReference type="InterPro" id="IPR036291">
    <property type="entry name" value="NAD(P)-bd_dom_sf"/>
</dbReference>
<accession>A0A813HSP1</accession>
<evidence type="ECO:0000259" key="2">
    <source>
        <dbReference type="Pfam" id="PF14833"/>
    </source>
</evidence>
<proteinExistence type="predicted"/>
<dbReference type="PANTHER" id="PTHR43060:SF15">
    <property type="entry name" value="3-HYDROXYISOBUTYRATE DEHYDROGENASE-LIKE 1, MITOCHONDRIAL-RELATED"/>
    <property type="match status" value="1"/>
</dbReference>
<protein>
    <recommendedName>
        <fullName evidence="5">3-hydroxyisobutyrate dehydrogenase</fullName>
    </recommendedName>
</protein>
<dbReference type="Pfam" id="PF03446">
    <property type="entry name" value="NAD_binding_2"/>
    <property type="match status" value="1"/>
</dbReference>
<evidence type="ECO:0000313" key="3">
    <source>
        <dbReference type="EMBL" id="CAE8641168.1"/>
    </source>
</evidence>
<feature type="domain" description="6-phosphogluconate dehydrogenase NADP-binding" evidence="1">
    <location>
        <begin position="1"/>
        <end position="83"/>
    </location>
</feature>
<dbReference type="AlphaFoldDB" id="A0A813HSP1"/>
<comment type="caution">
    <text evidence="3">The sequence shown here is derived from an EMBL/GenBank/DDBJ whole genome shotgun (WGS) entry which is preliminary data.</text>
</comment>
<dbReference type="EMBL" id="CAJNNV010032832">
    <property type="protein sequence ID" value="CAE8641168.1"/>
    <property type="molecule type" value="Genomic_DNA"/>
</dbReference>
<feature type="non-terminal residue" evidence="3">
    <location>
        <position position="162"/>
    </location>
</feature>
<dbReference type="Proteomes" id="UP000654075">
    <property type="component" value="Unassembled WGS sequence"/>
</dbReference>
<dbReference type="InterPro" id="IPR029154">
    <property type="entry name" value="HIBADH-like_NADP-bd"/>
</dbReference>
<keyword evidence="4" id="KW-1185">Reference proteome</keyword>
<evidence type="ECO:0000313" key="4">
    <source>
        <dbReference type="Proteomes" id="UP000654075"/>
    </source>
</evidence>
<evidence type="ECO:0000259" key="1">
    <source>
        <dbReference type="Pfam" id="PF03446"/>
    </source>
</evidence>
<gene>
    <name evidence="3" type="ORF">PGLA1383_LOCUS55889</name>
</gene>
<name>A0A813HSP1_POLGL</name>
<dbReference type="SUPFAM" id="SSF48179">
    <property type="entry name" value="6-phosphogluconate dehydrogenase C-terminal domain-like"/>
    <property type="match status" value="1"/>
</dbReference>
<dbReference type="GO" id="GO:0051287">
    <property type="term" value="F:NAD binding"/>
    <property type="evidence" value="ECO:0007669"/>
    <property type="project" value="InterPro"/>
</dbReference>
<feature type="non-terminal residue" evidence="3">
    <location>
        <position position="1"/>
    </location>
</feature>
<organism evidence="3 4">
    <name type="scientific">Polarella glacialis</name>
    <name type="common">Dinoflagellate</name>
    <dbReference type="NCBI Taxonomy" id="89957"/>
    <lineage>
        <taxon>Eukaryota</taxon>
        <taxon>Sar</taxon>
        <taxon>Alveolata</taxon>
        <taxon>Dinophyceae</taxon>
        <taxon>Suessiales</taxon>
        <taxon>Suessiaceae</taxon>
        <taxon>Polarella</taxon>
    </lineage>
</organism>
<sequence length="162" mass="16830">VAPHMARGSCIVSCTSGEPAVTRRLAQSLKERYGIDFLDAPVSGGPKGAAAGTISCMVGADDEAAAQRALPVLRSFTGKIVRCGPAGSGHAVKAVNNAMNVTHLLLGVEGLLALQRFGVDPAVALEAINSSSGRSLQTEQRIPQEVLTGRFDYGFKLPLMAK</sequence>
<feature type="domain" description="3-hydroxyisobutyrate dehydrogenase-like NAD-binding" evidence="2">
    <location>
        <begin position="87"/>
        <end position="162"/>
    </location>
</feature>